<organism evidence="11 12">
    <name type="scientific">Pseudomonas syringae</name>
    <dbReference type="NCBI Taxonomy" id="317"/>
    <lineage>
        <taxon>Bacteria</taxon>
        <taxon>Pseudomonadati</taxon>
        <taxon>Pseudomonadota</taxon>
        <taxon>Gammaproteobacteria</taxon>
        <taxon>Pseudomonadales</taxon>
        <taxon>Pseudomonadaceae</taxon>
        <taxon>Pseudomonas</taxon>
    </lineage>
</organism>
<accession>A0AB38BZC6</accession>
<name>A0AB38BZC6_PSESX</name>
<evidence type="ECO:0000256" key="3">
    <source>
        <dbReference type="ARBA" id="ARBA00022695"/>
    </source>
</evidence>
<dbReference type="EC" id="2.7.7.49" evidence="1"/>
<sequence length="608" mass="68080">MSALIFSFADIFKPGFGGLPNLARLLGTTQNSLLELLYPNNKRNYKNFHIKKKNGNSRSIHAPKKNLKALQRTLAAHLSKLHTPKPSSHGFLLERSIKSNSIPHCGKEYVFNIDLEDFFESIHFGRVKNLFMSSPFNAPHNVAVVLAQLCCYDGKLSMGAPTSPIISNMICRKLDSQLQVLAAGKNCYYTRYADDITFSFTSSKKLLPTDIVQITEGGVGAPGGALLSVIERNGFRINPTKTRLRHRSQRQIVTGLTVNKFPNVSRSFIRRTASMIHALTKFGSVNAERRYLEILNSQDFELAPRQNKRTSDYKGDFFPKVINGRLNFIQMVRGKNDSVYRKLAYLYSVAINKEDRDLLKSAQEILGESVFSVLNLADSNSEGSAFLLSGVGIVTNQHVIDGIDLDSPLELLEFSTTESPSRKLSPPLIYKSKVPDLAIFYAGESFDRIRALTVSKQKHIRPLDPILAVGFPGGFDSCPSPYINGGKVVQGRYIFEQQHWLVDIPLLQGNSGGPIFDTSMEVIGIASRGSRKNNFESILHAFIPVDTVLKAICKPDFIYRKRYLDLKFNVVFNSAVCERYVFAEDCVFKDVLDLYLPLSRLPVPVYTK</sequence>
<feature type="domain" description="Reverse transcriptase" evidence="10">
    <location>
        <begin position="31"/>
        <end position="258"/>
    </location>
</feature>
<protein>
    <recommendedName>
        <fullName evidence="1">RNA-directed DNA polymerase</fullName>
        <ecNumber evidence="1">2.7.7.49</ecNumber>
    </recommendedName>
</protein>
<comment type="caution">
    <text evidence="11">The sequence shown here is derived from an EMBL/GenBank/DDBJ whole genome shotgun (WGS) entry which is preliminary data.</text>
</comment>
<dbReference type="GO" id="GO:0051607">
    <property type="term" value="P:defense response to virus"/>
    <property type="evidence" value="ECO:0007669"/>
    <property type="project" value="UniProtKB-KW"/>
</dbReference>
<keyword evidence="5" id="KW-0460">Magnesium</keyword>
<dbReference type="CDD" id="cd03487">
    <property type="entry name" value="RT_Bac_retron_II"/>
    <property type="match status" value="1"/>
</dbReference>
<proteinExistence type="inferred from homology"/>
<dbReference type="RefSeq" id="WP_074909526.1">
    <property type="nucleotide sequence ID" value="NZ_FOVV01000019.1"/>
</dbReference>
<evidence type="ECO:0000259" key="10">
    <source>
        <dbReference type="PROSITE" id="PS50878"/>
    </source>
</evidence>
<keyword evidence="6 11" id="KW-0695">RNA-directed DNA polymerase</keyword>
<dbReference type="Gene3D" id="2.40.10.120">
    <property type="match status" value="1"/>
</dbReference>
<evidence type="ECO:0000256" key="1">
    <source>
        <dbReference type="ARBA" id="ARBA00012493"/>
    </source>
</evidence>
<keyword evidence="2" id="KW-0808">Transferase</keyword>
<dbReference type="InterPro" id="IPR000477">
    <property type="entry name" value="RT_dom"/>
</dbReference>
<dbReference type="PRINTS" id="PR00866">
    <property type="entry name" value="RNADNAPOLMS"/>
</dbReference>
<evidence type="ECO:0000256" key="7">
    <source>
        <dbReference type="ARBA" id="ARBA00023118"/>
    </source>
</evidence>
<dbReference type="SUPFAM" id="SSF56672">
    <property type="entry name" value="DNA/RNA polymerases"/>
    <property type="match status" value="1"/>
</dbReference>
<evidence type="ECO:0000256" key="6">
    <source>
        <dbReference type="ARBA" id="ARBA00022918"/>
    </source>
</evidence>
<evidence type="ECO:0000313" key="11">
    <source>
        <dbReference type="EMBL" id="SFO44368.1"/>
    </source>
</evidence>
<gene>
    <name evidence="11" type="ORF">SAMN05444065_11913</name>
</gene>
<dbReference type="AlphaFoldDB" id="A0AB38BZC6"/>
<dbReference type="GO" id="GO:0003723">
    <property type="term" value="F:RNA binding"/>
    <property type="evidence" value="ECO:0007669"/>
    <property type="project" value="InterPro"/>
</dbReference>
<reference evidence="11 12" key="1">
    <citation type="submission" date="2016-10" db="EMBL/GenBank/DDBJ databases">
        <authorList>
            <person name="Varghese N."/>
            <person name="Submissions S."/>
        </authorList>
    </citation>
    <scope>NUCLEOTIDE SEQUENCE [LARGE SCALE GENOMIC DNA]</scope>
    <source>
        <strain evidence="11 12">BS0292</strain>
    </source>
</reference>
<dbReference type="InterPro" id="IPR043502">
    <property type="entry name" value="DNA/RNA_pol_sf"/>
</dbReference>
<comment type="catalytic activity">
    <reaction evidence="9">
        <text>DNA(n) + a 2'-deoxyribonucleoside 5'-triphosphate = DNA(n+1) + diphosphate</text>
        <dbReference type="Rhea" id="RHEA:22508"/>
        <dbReference type="Rhea" id="RHEA-COMP:17339"/>
        <dbReference type="Rhea" id="RHEA-COMP:17340"/>
        <dbReference type="ChEBI" id="CHEBI:33019"/>
        <dbReference type="ChEBI" id="CHEBI:61560"/>
        <dbReference type="ChEBI" id="CHEBI:173112"/>
        <dbReference type="EC" id="2.7.7.49"/>
    </reaction>
</comment>
<keyword evidence="7" id="KW-0051">Antiviral defense</keyword>
<dbReference type="Proteomes" id="UP000183083">
    <property type="component" value="Unassembled WGS sequence"/>
</dbReference>
<dbReference type="PROSITE" id="PS50878">
    <property type="entry name" value="RT_POL"/>
    <property type="match status" value="1"/>
</dbReference>
<dbReference type="PANTHER" id="PTHR34047">
    <property type="entry name" value="NUCLEAR INTRON MATURASE 1, MITOCHONDRIAL-RELATED"/>
    <property type="match status" value="1"/>
</dbReference>
<keyword evidence="3" id="KW-0548">Nucleotidyltransferase</keyword>
<comment type="similarity">
    <text evidence="8">Belongs to the bacterial reverse transcriptase family.</text>
</comment>
<evidence type="ECO:0000256" key="5">
    <source>
        <dbReference type="ARBA" id="ARBA00022842"/>
    </source>
</evidence>
<evidence type="ECO:0000256" key="8">
    <source>
        <dbReference type="ARBA" id="ARBA00034120"/>
    </source>
</evidence>
<evidence type="ECO:0000256" key="9">
    <source>
        <dbReference type="ARBA" id="ARBA00048173"/>
    </source>
</evidence>
<dbReference type="EMBL" id="FOVV01000019">
    <property type="protein sequence ID" value="SFO44368.1"/>
    <property type="molecule type" value="Genomic_DNA"/>
</dbReference>
<dbReference type="SUPFAM" id="SSF50494">
    <property type="entry name" value="Trypsin-like serine proteases"/>
    <property type="match status" value="1"/>
</dbReference>
<dbReference type="Pfam" id="PF13365">
    <property type="entry name" value="Trypsin_2"/>
    <property type="match status" value="1"/>
</dbReference>
<dbReference type="InterPro" id="IPR009003">
    <property type="entry name" value="Peptidase_S1_PA"/>
</dbReference>
<evidence type="ECO:0000256" key="4">
    <source>
        <dbReference type="ARBA" id="ARBA00022723"/>
    </source>
</evidence>
<dbReference type="Pfam" id="PF00078">
    <property type="entry name" value="RVT_1"/>
    <property type="match status" value="1"/>
</dbReference>
<dbReference type="InterPro" id="IPR000123">
    <property type="entry name" value="Reverse_transcriptase_msDNA"/>
</dbReference>
<evidence type="ECO:0000256" key="2">
    <source>
        <dbReference type="ARBA" id="ARBA00022679"/>
    </source>
</evidence>
<keyword evidence="4" id="KW-0479">Metal-binding</keyword>
<dbReference type="GO" id="GO:0046872">
    <property type="term" value="F:metal ion binding"/>
    <property type="evidence" value="ECO:0007669"/>
    <property type="project" value="UniProtKB-KW"/>
</dbReference>
<evidence type="ECO:0000313" key="12">
    <source>
        <dbReference type="Proteomes" id="UP000183083"/>
    </source>
</evidence>
<dbReference type="InterPro" id="IPR051083">
    <property type="entry name" value="GrpII_Intron_Splice-Mob/Def"/>
</dbReference>
<dbReference type="GO" id="GO:0003964">
    <property type="term" value="F:RNA-directed DNA polymerase activity"/>
    <property type="evidence" value="ECO:0007669"/>
    <property type="project" value="UniProtKB-KW"/>
</dbReference>
<dbReference type="PANTHER" id="PTHR34047:SF7">
    <property type="entry name" value="RNA-DIRECTED DNA POLYMERASE"/>
    <property type="match status" value="1"/>
</dbReference>